<accession>A0A3G6J3U5</accession>
<protein>
    <submittedName>
        <fullName evidence="3">Alpha-(1-&gt;3)-arabinofuranosyltransferase</fullName>
        <ecNumber evidence="3">2.4.2.47</ecNumber>
    </submittedName>
</protein>
<keyword evidence="3" id="KW-0328">Glycosyltransferase</keyword>
<proteinExistence type="predicted"/>
<sequence length="1210" mass="129224">MGNGVRSRVAVLLRGWGVRRPVGEQFQLRAMLIVHGFGFVVLMLLTRPGVTVTDTKHDLTAAPGKFLRGAWQFDSPLFPLGQIQNQVYGYLFPQGAWFWFADPLPDWIAQRLWWALVLWVAFAGMVLLCRRVTGCPVWGCWAAGLAYATAPRMVATVGSISSEAWPVAVAPWIVLPLANRRLGRYEIAQSLVAVAMVGAVNATATLWAYVPAGVLLLMRMFGGNQAGMSRRRMLRLACWWLAGVLLVSVWWLVPLFILGRYSPPFTEFIESAAVTTRWFNPVEVLRGTTHWVPFVDFSRPAAARQRLLPAAIVATSVCWTIGLAGLIAAKRLPISGRVAALPRPLRQQTMQHMALLRSWAVLLASCGVVLLLAAHGPAGPQWQSLLDGAGAPLRNLHKADVLIRVPLSLGIGYAALIVQQTGNFRLRRRQRQQSAAALLVLVVACAGAPILTGQSGASGGWRTIPAAVGRTAELLNTAPSAATSATLLYPATPFARFQWGNPNDEPLQALLAVPWVVRDAIPLVNPEAIRMLDGLYAILATPAQTIAPQRKQAMLQALGYSHVVIRQDLADPAQARAARALSAQLHSANIPVHTFDAWEVFDLHATPVAHLAAYDAAAVVPLVGAGEALALVTALLGESSYVPSTATAHLPADSLPLAANPRTVVTDTPIPAAHNYARVVDHTGEIAADPALSQVNNQIDDYPSAADPAQVVREGFRITPSSSAGSATAVGGARPGSGIVALTDGDPTTVYRPAPGTPQAATIYIAADNQQLPRNTTAMVPVTITTAGSAVTIVRDHAPDPWQLFPNTIPANLWDQQSVNTIAPFSTATLLLPADDPQHTHVTVVAEQGQLALADLVVGDHPVTYAVSIPGSYQPLAWVFQTVNNRSLIRTRQFVQAATREYVPDSDRCTGMLIDGAPLDCGEPLQLSPGPHTVTFTGSWVTLTATDLPLPQLTPVSGSSRESLLVPAASQARILFTQRGYLRGLQATAGETLVDTFPGAGGLAAALLPAATAGAVDLHHEANRLYQLALAIGLMLWLIVLGGCGIIIWRHRRTRPPATAHPTPPPTATTSPVQALQRDVADYLAAPVKDCSPSVESRIVYYHGTQRSNALADMLRGSWWALLLWLCGGLLGLLIGVAVYLVTSFRIINRALLATLAMLVCGLWLAHGPWTSPVYAGDAPFVTAVGLIACACLLVDTVPLSRRRGSSTHS</sequence>
<feature type="transmembrane region" description="Helical" evidence="1">
    <location>
        <begin position="401"/>
        <end position="422"/>
    </location>
</feature>
<dbReference type="KEGG" id="ccho:CCHOA_00885"/>
<keyword evidence="3" id="KW-0808">Transferase</keyword>
<dbReference type="AlphaFoldDB" id="A0A3G6J3U5"/>
<dbReference type="Proteomes" id="UP000269019">
    <property type="component" value="Chromosome"/>
</dbReference>
<feature type="domain" description="Alpha-(1-&gt;3)-arabinofuranosyltransferase N-terminal GT-C" evidence="2">
    <location>
        <begin position="40"/>
        <end position="693"/>
    </location>
</feature>
<dbReference type="InterPro" id="IPR021798">
    <property type="entry name" value="AftD_N"/>
</dbReference>
<dbReference type="Pfam" id="PF11847">
    <property type="entry name" value="GT-C_AftD"/>
    <property type="match status" value="1"/>
</dbReference>
<feature type="transmembrane region" description="Helical" evidence="1">
    <location>
        <begin position="28"/>
        <end position="46"/>
    </location>
</feature>
<gene>
    <name evidence="3" type="primary">aftD</name>
    <name evidence="3" type="ORF">CCHOA_00885</name>
</gene>
<evidence type="ECO:0000256" key="1">
    <source>
        <dbReference type="SAM" id="Phobius"/>
    </source>
</evidence>
<dbReference type="GO" id="GO:0016757">
    <property type="term" value="F:glycosyltransferase activity"/>
    <property type="evidence" value="ECO:0007669"/>
    <property type="project" value="UniProtKB-KW"/>
</dbReference>
<feature type="transmembrane region" description="Helical" evidence="1">
    <location>
        <begin position="238"/>
        <end position="258"/>
    </location>
</feature>
<feature type="transmembrane region" description="Helical" evidence="1">
    <location>
        <begin position="307"/>
        <end position="329"/>
    </location>
</feature>
<dbReference type="OrthoDB" id="5242711at2"/>
<feature type="transmembrane region" description="Helical" evidence="1">
    <location>
        <begin position="187"/>
        <end position="217"/>
    </location>
</feature>
<organism evidence="3 4">
    <name type="scientific">Corynebacterium choanae</name>
    <dbReference type="NCBI Taxonomy" id="1862358"/>
    <lineage>
        <taxon>Bacteria</taxon>
        <taxon>Bacillati</taxon>
        <taxon>Actinomycetota</taxon>
        <taxon>Actinomycetes</taxon>
        <taxon>Mycobacteriales</taxon>
        <taxon>Corynebacteriaceae</taxon>
        <taxon>Corynebacterium</taxon>
    </lineage>
</organism>
<feature type="transmembrane region" description="Helical" evidence="1">
    <location>
        <begin position="354"/>
        <end position="374"/>
    </location>
</feature>
<reference evidence="3 4" key="1">
    <citation type="submission" date="2018-11" db="EMBL/GenBank/DDBJ databases">
        <authorList>
            <person name="Kleinhagauer T."/>
            <person name="Glaeser S.P."/>
            <person name="Spergser J."/>
            <person name="Ruckert C."/>
            <person name="Kaempfer P."/>
            <person name="Busse H.-J."/>
        </authorList>
    </citation>
    <scope>NUCLEOTIDE SEQUENCE [LARGE SCALE GENOMIC DNA]</scope>
    <source>
        <strain evidence="3 4">200CH</strain>
    </source>
</reference>
<keyword evidence="1" id="KW-0812">Transmembrane</keyword>
<evidence type="ECO:0000259" key="2">
    <source>
        <dbReference type="Pfam" id="PF11847"/>
    </source>
</evidence>
<evidence type="ECO:0000313" key="3">
    <source>
        <dbReference type="EMBL" id="AZA12606.1"/>
    </source>
</evidence>
<feature type="transmembrane region" description="Helical" evidence="1">
    <location>
        <begin position="112"/>
        <end position="132"/>
    </location>
</feature>
<dbReference type="EMBL" id="CP033896">
    <property type="protein sequence ID" value="AZA12606.1"/>
    <property type="molecule type" value="Genomic_DNA"/>
</dbReference>
<feature type="transmembrane region" description="Helical" evidence="1">
    <location>
        <begin position="1119"/>
        <end position="1142"/>
    </location>
</feature>
<feature type="transmembrane region" description="Helical" evidence="1">
    <location>
        <begin position="997"/>
        <end position="1016"/>
    </location>
</feature>
<keyword evidence="1" id="KW-1133">Transmembrane helix</keyword>
<feature type="transmembrane region" description="Helical" evidence="1">
    <location>
        <begin position="1147"/>
        <end position="1167"/>
    </location>
</feature>
<dbReference type="EC" id="2.4.2.47" evidence="3"/>
<evidence type="ECO:0000313" key="4">
    <source>
        <dbReference type="Proteomes" id="UP000269019"/>
    </source>
</evidence>
<feature type="transmembrane region" description="Helical" evidence="1">
    <location>
        <begin position="1028"/>
        <end position="1049"/>
    </location>
</feature>
<dbReference type="RefSeq" id="WP_123925800.1">
    <property type="nucleotide sequence ID" value="NZ_CP033896.1"/>
</dbReference>
<feature type="transmembrane region" description="Helical" evidence="1">
    <location>
        <begin position="434"/>
        <end position="452"/>
    </location>
</feature>
<keyword evidence="4" id="KW-1185">Reference proteome</keyword>
<keyword evidence="1" id="KW-0472">Membrane</keyword>
<feature type="transmembrane region" description="Helical" evidence="1">
    <location>
        <begin position="1179"/>
        <end position="1200"/>
    </location>
</feature>
<name>A0A3G6J3U5_9CORY</name>